<dbReference type="Proteomes" id="UP000422764">
    <property type="component" value="Chromosome"/>
</dbReference>
<dbReference type="SMART" id="SM00855">
    <property type="entry name" value="PGAM"/>
    <property type="match status" value="1"/>
</dbReference>
<keyword evidence="2" id="KW-1185">Reference proteome</keyword>
<dbReference type="Pfam" id="PF00300">
    <property type="entry name" value="His_Phos_1"/>
    <property type="match status" value="1"/>
</dbReference>
<gene>
    <name evidence="1" type="ORF">GOM49_09935</name>
</gene>
<dbReference type="SUPFAM" id="SSF53254">
    <property type="entry name" value="Phosphoglycerate mutase-like"/>
    <property type="match status" value="1"/>
</dbReference>
<dbReference type="PIRSF" id="PIRSF000709">
    <property type="entry name" value="6PFK_2-Ptase"/>
    <property type="match status" value="1"/>
</dbReference>
<organism evidence="1 2">
    <name type="scientific">Clostridium bovifaecis</name>
    <dbReference type="NCBI Taxonomy" id="2184719"/>
    <lineage>
        <taxon>Bacteria</taxon>
        <taxon>Bacillati</taxon>
        <taxon>Bacillota</taxon>
        <taxon>Clostridia</taxon>
        <taxon>Eubacteriales</taxon>
        <taxon>Clostridiaceae</taxon>
        <taxon>Clostridium</taxon>
    </lineage>
</organism>
<dbReference type="Gene3D" id="3.40.50.1240">
    <property type="entry name" value="Phosphoglycerate mutase-like"/>
    <property type="match status" value="1"/>
</dbReference>
<evidence type="ECO:0000313" key="1">
    <source>
        <dbReference type="EMBL" id="QGU95364.1"/>
    </source>
</evidence>
<accession>A0A6I6F2C4</accession>
<dbReference type="InterPro" id="IPR029033">
    <property type="entry name" value="His_PPase_superfam"/>
</dbReference>
<reference evidence="1 2" key="1">
    <citation type="submission" date="2019-12" db="EMBL/GenBank/DDBJ databases">
        <title>Genome sequenceing of Clostridium bovifaecis.</title>
        <authorList>
            <person name="Yao Y."/>
        </authorList>
    </citation>
    <scope>NUCLEOTIDE SEQUENCE [LARGE SCALE GENOMIC DNA]</scope>
    <source>
        <strain evidence="1 2">BXX</strain>
    </source>
</reference>
<dbReference type="PANTHER" id="PTHR10606:SF44">
    <property type="entry name" value="6-PHOSPHOFRUCTO 2-KINASE_FRUCTOSE 2,6-BISPHOSPHATASE LONG FORM"/>
    <property type="match status" value="1"/>
</dbReference>
<sequence length="211" mass="24483">MTLKEIGSLRTIYLIRHGLPFFPFNKRSCIGQTDYPLSWEGEQEIRGIQAYLIDKNIEKIFYSPLIRCKRSAEILSCGTIPCVSVEDLKEIDMGDWEKMTFEEIKIRYPEEYKQRGLNFSSFIPPNGESFSMCLQRGKRAFLEIVEQTKGNIAIISHAGMNRALICWLRNININNIFSISQPYGCINIIIENDRNYYVDKVGLIPRIEVEK</sequence>
<dbReference type="EMBL" id="CP046522">
    <property type="protein sequence ID" value="QGU95364.1"/>
    <property type="molecule type" value="Genomic_DNA"/>
</dbReference>
<evidence type="ECO:0000313" key="2">
    <source>
        <dbReference type="Proteomes" id="UP000422764"/>
    </source>
</evidence>
<dbReference type="GO" id="GO:0005524">
    <property type="term" value="F:ATP binding"/>
    <property type="evidence" value="ECO:0007669"/>
    <property type="project" value="InterPro"/>
</dbReference>
<dbReference type="AlphaFoldDB" id="A0A6I6F2C4"/>
<dbReference type="GO" id="GO:0006003">
    <property type="term" value="P:fructose 2,6-bisphosphate metabolic process"/>
    <property type="evidence" value="ECO:0007669"/>
    <property type="project" value="InterPro"/>
</dbReference>
<dbReference type="GO" id="GO:0005829">
    <property type="term" value="C:cytosol"/>
    <property type="evidence" value="ECO:0007669"/>
    <property type="project" value="TreeGrafter"/>
</dbReference>
<proteinExistence type="predicted"/>
<name>A0A6I6F2C4_9CLOT</name>
<dbReference type="CDD" id="cd07067">
    <property type="entry name" value="HP_PGM_like"/>
    <property type="match status" value="1"/>
</dbReference>
<evidence type="ECO:0008006" key="3">
    <source>
        <dbReference type="Google" id="ProtNLM"/>
    </source>
</evidence>
<dbReference type="InterPro" id="IPR003094">
    <property type="entry name" value="6Pfruct_kin"/>
</dbReference>
<dbReference type="PANTHER" id="PTHR10606">
    <property type="entry name" value="6-PHOSPHOFRUCTO-2-KINASE/FRUCTOSE-2,6-BISPHOSPHATASE"/>
    <property type="match status" value="1"/>
</dbReference>
<dbReference type="GO" id="GO:0003873">
    <property type="term" value="F:6-phosphofructo-2-kinase activity"/>
    <property type="evidence" value="ECO:0007669"/>
    <property type="project" value="TreeGrafter"/>
</dbReference>
<dbReference type="InterPro" id="IPR013078">
    <property type="entry name" value="His_Pase_superF_clade-1"/>
</dbReference>
<dbReference type="GO" id="GO:0004331">
    <property type="term" value="F:fructose-2,6-bisphosphate 2-phosphatase activity"/>
    <property type="evidence" value="ECO:0007669"/>
    <property type="project" value="TreeGrafter"/>
</dbReference>
<protein>
    <recommendedName>
        <fullName evidence="3">Histidine phosphatase family protein</fullName>
    </recommendedName>
</protein>